<comment type="caution">
    <text evidence="1">The sequence shown here is derived from an EMBL/GenBank/DDBJ whole genome shotgun (WGS) entry which is preliminary data.</text>
</comment>
<name>A0AAV8Z2X2_9CUCU</name>
<protein>
    <recommendedName>
        <fullName evidence="3">Adhesin domain-containing protein</fullName>
    </recommendedName>
</protein>
<dbReference type="PANTHER" id="PTHR34094">
    <property type="match status" value="1"/>
</dbReference>
<keyword evidence="2" id="KW-1185">Reference proteome</keyword>
<sequence length="300" mass="33828">MVSKYSDNNDNFYKITSILFKDNTVKSHKFRNYATIAKRELEVLTFCDIYIDLPCHVQVKPLNVHKYHNLDKLIIQVDEQFEQYLEHDINGNHVRIFSTIEKNQNAIPSDIFCSVKAPVKANLFVNSQKDIIAGYFNGDKLHLNSGGNITVDKFQGNSVKLKTGKGNINLKEFIQASTISAEIVEDGVTGFDGKLTTILEKGSADIQLSRITNDSEINILNGTLNLKIADACQDYIQFEVQAEDCDIAENIKSTVTKSNEVVILTPDTYKENTVFVNCLNGRVNIESASWHDMIKLKLQK</sequence>
<dbReference type="Proteomes" id="UP001162156">
    <property type="component" value="Unassembled WGS sequence"/>
</dbReference>
<evidence type="ECO:0000313" key="1">
    <source>
        <dbReference type="EMBL" id="KAJ8957605.1"/>
    </source>
</evidence>
<accession>A0AAV8Z2X2</accession>
<proteinExistence type="predicted"/>
<evidence type="ECO:0008006" key="3">
    <source>
        <dbReference type="Google" id="ProtNLM"/>
    </source>
</evidence>
<dbReference type="EMBL" id="JANEYF010001769">
    <property type="protein sequence ID" value="KAJ8957605.1"/>
    <property type="molecule type" value="Genomic_DNA"/>
</dbReference>
<reference evidence="1" key="1">
    <citation type="journal article" date="2023" name="Insect Mol. Biol.">
        <title>Genome sequencing provides insights into the evolution of gene families encoding plant cell wall-degrading enzymes in longhorned beetles.</title>
        <authorList>
            <person name="Shin N.R."/>
            <person name="Okamura Y."/>
            <person name="Kirsch R."/>
            <person name="Pauchet Y."/>
        </authorList>
    </citation>
    <scope>NUCLEOTIDE SEQUENCE</scope>
    <source>
        <strain evidence="1">RBIC_L_NR</strain>
    </source>
</reference>
<dbReference type="AlphaFoldDB" id="A0AAV8Z2X2"/>
<gene>
    <name evidence="1" type="ORF">NQ314_006531</name>
</gene>
<dbReference type="PANTHER" id="PTHR34094:SF1">
    <property type="entry name" value="PROTEIN FAM185A"/>
    <property type="match status" value="1"/>
</dbReference>
<evidence type="ECO:0000313" key="2">
    <source>
        <dbReference type="Proteomes" id="UP001162156"/>
    </source>
</evidence>
<organism evidence="1 2">
    <name type="scientific">Rhamnusium bicolor</name>
    <dbReference type="NCBI Taxonomy" id="1586634"/>
    <lineage>
        <taxon>Eukaryota</taxon>
        <taxon>Metazoa</taxon>
        <taxon>Ecdysozoa</taxon>
        <taxon>Arthropoda</taxon>
        <taxon>Hexapoda</taxon>
        <taxon>Insecta</taxon>
        <taxon>Pterygota</taxon>
        <taxon>Neoptera</taxon>
        <taxon>Endopterygota</taxon>
        <taxon>Coleoptera</taxon>
        <taxon>Polyphaga</taxon>
        <taxon>Cucujiformia</taxon>
        <taxon>Chrysomeloidea</taxon>
        <taxon>Cerambycidae</taxon>
        <taxon>Lepturinae</taxon>
        <taxon>Rhagiini</taxon>
        <taxon>Rhamnusium</taxon>
    </lineage>
</organism>